<dbReference type="GO" id="GO:0009922">
    <property type="term" value="F:fatty acid elongase activity"/>
    <property type="evidence" value="ECO:0007669"/>
    <property type="project" value="UniProtKB-EC"/>
</dbReference>
<evidence type="ECO:0000256" key="2">
    <source>
        <dbReference type="ARBA" id="ARBA00047375"/>
    </source>
</evidence>
<dbReference type="InterPro" id="IPR013601">
    <property type="entry name" value="FAE1_typ3_polyketide_synth"/>
</dbReference>
<dbReference type="GO" id="GO:0016020">
    <property type="term" value="C:membrane"/>
    <property type="evidence" value="ECO:0007669"/>
    <property type="project" value="InterPro"/>
</dbReference>
<evidence type="ECO:0000313" key="5">
    <source>
        <dbReference type="Proteomes" id="UP000886595"/>
    </source>
</evidence>
<comment type="catalytic activity">
    <reaction evidence="2">
        <text>a very-long-chain acyl-CoA + malonyl-CoA + H(+) = a very-long-chain 3-oxoacyl-CoA + CO2 + CoA</text>
        <dbReference type="Rhea" id="RHEA:32727"/>
        <dbReference type="ChEBI" id="CHEBI:15378"/>
        <dbReference type="ChEBI" id="CHEBI:16526"/>
        <dbReference type="ChEBI" id="CHEBI:57287"/>
        <dbReference type="ChEBI" id="CHEBI:57384"/>
        <dbReference type="ChEBI" id="CHEBI:90725"/>
        <dbReference type="ChEBI" id="CHEBI:90736"/>
        <dbReference type="EC" id="2.3.1.199"/>
    </reaction>
</comment>
<accession>A0A8X7VKT0</accession>
<reference evidence="4 5" key="1">
    <citation type="submission" date="2020-02" db="EMBL/GenBank/DDBJ databases">
        <authorList>
            <person name="Ma Q."/>
            <person name="Huang Y."/>
            <person name="Song X."/>
            <person name="Pei D."/>
        </authorList>
    </citation>
    <scope>NUCLEOTIDE SEQUENCE [LARGE SCALE GENOMIC DNA]</scope>
    <source>
        <strain evidence="4">Sxm20200214</strain>
        <tissue evidence="4">Leaf</tissue>
    </source>
</reference>
<keyword evidence="1" id="KW-0808">Transferase</keyword>
<dbReference type="GO" id="GO:0006633">
    <property type="term" value="P:fatty acid biosynthetic process"/>
    <property type="evidence" value="ECO:0007669"/>
    <property type="project" value="InterPro"/>
</dbReference>
<keyword evidence="5" id="KW-1185">Reference proteome</keyword>
<name>A0A8X7VKT0_BRACI</name>
<dbReference type="Gene3D" id="3.40.47.10">
    <property type="match status" value="1"/>
</dbReference>
<dbReference type="InterPro" id="IPR012392">
    <property type="entry name" value="3-ktacl-CoA_syn"/>
</dbReference>
<dbReference type="PANTHER" id="PTHR31561">
    <property type="entry name" value="3-KETOACYL-COA SYNTHASE"/>
    <property type="match status" value="1"/>
</dbReference>
<dbReference type="AlphaFoldDB" id="A0A8X7VKT0"/>
<dbReference type="OrthoDB" id="1929806at2759"/>
<evidence type="ECO:0000256" key="1">
    <source>
        <dbReference type="ARBA" id="ARBA00023315"/>
    </source>
</evidence>
<dbReference type="InterPro" id="IPR016039">
    <property type="entry name" value="Thiolase-like"/>
</dbReference>
<sequence length="139" mass="15240">MVAGEETHEILFTVVEDLFLKHKIDQKCIDILVSNCSLFCPSLSTTSIIVNRCGMRSNIKSYSLSGMGFCAGLLSINLVKDLMKIHGGSLALVLSLEAVSPNGYRGKCKPMLITPAGRETSIRRSINSSILYNSCRIRQ</sequence>
<evidence type="ECO:0000259" key="3">
    <source>
        <dbReference type="Pfam" id="PF08392"/>
    </source>
</evidence>
<evidence type="ECO:0000313" key="4">
    <source>
        <dbReference type="EMBL" id="KAG2313091.1"/>
    </source>
</evidence>
<keyword evidence="1" id="KW-0012">Acyltransferase</keyword>
<dbReference type="Pfam" id="PF08392">
    <property type="entry name" value="FAE1_CUT1_RppA"/>
    <property type="match status" value="1"/>
</dbReference>
<dbReference type="EMBL" id="JAAMPC010000005">
    <property type="protein sequence ID" value="KAG2313091.1"/>
    <property type="molecule type" value="Genomic_DNA"/>
</dbReference>
<proteinExistence type="predicted"/>
<comment type="caution">
    <text evidence="4">The sequence shown here is derived from an EMBL/GenBank/DDBJ whole genome shotgun (WGS) entry which is preliminary data.</text>
</comment>
<protein>
    <recommendedName>
        <fullName evidence="3">FAE domain-containing protein</fullName>
    </recommendedName>
</protein>
<dbReference type="Proteomes" id="UP000886595">
    <property type="component" value="Unassembled WGS sequence"/>
</dbReference>
<dbReference type="SUPFAM" id="SSF53901">
    <property type="entry name" value="Thiolase-like"/>
    <property type="match status" value="1"/>
</dbReference>
<organism evidence="4 5">
    <name type="scientific">Brassica carinata</name>
    <name type="common">Ethiopian mustard</name>
    <name type="synonym">Abyssinian cabbage</name>
    <dbReference type="NCBI Taxonomy" id="52824"/>
    <lineage>
        <taxon>Eukaryota</taxon>
        <taxon>Viridiplantae</taxon>
        <taxon>Streptophyta</taxon>
        <taxon>Embryophyta</taxon>
        <taxon>Tracheophyta</taxon>
        <taxon>Spermatophyta</taxon>
        <taxon>Magnoliopsida</taxon>
        <taxon>eudicotyledons</taxon>
        <taxon>Gunneridae</taxon>
        <taxon>Pentapetalae</taxon>
        <taxon>rosids</taxon>
        <taxon>malvids</taxon>
        <taxon>Brassicales</taxon>
        <taxon>Brassicaceae</taxon>
        <taxon>Brassiceae</taxon>
        <taxon>Brassica</taxon>
    </lineage>
</organism>
<gene>
    <name evidence="4" type="ORF">Bca52824_024648</name>
</gene>
<feature type="domain" description="FAE" evidence="3">
    <location>
        <begin position="3"/>
        <end position="114"/>
    </location>
</feature>